<evidence type="ECO:0000256" key="1">
    <source>
        <dbReference type="SAM" id="Phobius"/>
    </source>
</evidence>
<comment type="caution">
    <text evidence="3">The sequence shown here is derived from an EMBL/GenBank/DDBJ whole genome shotgun (WGS) entry which is preliminary data.</text>
</comment>
<name>A0A917FLB7_9GAMM</name>
<gene>
    <name evidence="3" type="ORF">GCM10011365_09810</name>
</gene>
<dbReference type="EMBL" id="BMEO01000003">
    <property type="protein sequence ID" value="GGF90723.1"/>
    <property type="molecule type" value="Genomic_DNA"/>
</dbReference>
<reference evidence="3" key="1">
    <citation type="journal article" date="2014" name="Int. J. Syst. Evol. Microbiol.">
        <title>Complete genome sequence of Corynebacterium casei LMG S-19264T (=DSM 44701T), isolated from a smear-ripened cheese.</title>
        <authorList>
            <consortium name="US DOE Joint Genome Institute (JGI-PGF)"/>
            <person name="Walter F."/>
            <person name="Albersmeier A."/>
            <person name="Kalinowski J."/>
            <person name="Ruckert C."/>
        </authorList>
    </citation>
    <scope>NUCLEOTIDE SEQUENCE</scope>
    <source>
        <strain evidence="3">CGMCC 1.12181</strain>
    </source>
</reference>
<dbReference type="PANTHER" id="PTHR38034:SF1">
    <property type="entry name" value="INNER MEMBRANE PROTEIN YPJD"/>
    <property type="match status" value="1"/>
</dbReference>
<reference evidence="3" key="2">
    <citation type="submission" date="2020-09" db="EMBL/GenBank/DDBJ databases">
        <authorList>
            <person name="Sun Q."/>
            <person name="Zhou Y."/>
        </authorList>
    </citation>
    <scope>NUCLEOTIDE SEQUENCE</scope>
    <source>
        <strain evidence="3">CGMCC 1.12181</strain>
    </source>
</reference>
<dbReference type="InterPro" id="IPR002541">
    <property type="entry name" value="Cyt_c_assembly"/>
</dbReference>
<feature type="transmembrane region" description="Helical" evidence="1">
    <location>
        <begin position="22"/>
        <end position="44"/>
    </location>
</feature>
<dbReference type="Pfam" id="PF01578">
    <property type="entry name" value="Cytochrom_C_asm"/>
    <property type="match status" value="1"/>
</dbReference>
<dbReference type="Proteomes" id="UP000605253">
    <property type="component" value="Unassembled WGS sequence"/>
</dbReference>
<accession>A0A917FLB7</accession>
<feature type="domain" description="Cytochrome c assembly protein" evidence="2">
    <location>
        <begin position="57"/>
        <end position="246"/>
    </location>
</feature>
<keyword evidence="1" id="KW-0812">Transmembrane</keyword>
<keyword evidence="1" id="KW-0472">Membrane</keyword>
<feature type="transmembrane region" description="Helical" evidence="1">
    <location>
        <begin position="118"/>
        <end position="139"/>
    </location>
</feature>
<keyword evidence="4" id="KW-1185">Reference proteome</keyword>
<feature type="transmembrane region" description="Helical" evidence="1">
    <location>
        <begin position="81"/>
        <end position="98"/>
    </location>
</feature>
<dbReference type="RefSeq" id="WP_188364573.1">
    <property type="nucleotide sequence ID" value="NZ_BAABJF010000017.1"/>
</dbReference>
<evidence type="ECO:0000313" key="3">
    <source>
        <dbReference type="EMBL" id="GGF90723.1"/>
    </source>
</evidence>
<feature type="transmembrane region" description="Helical" evidence="1">
    <location>
        <begin position="197"/>
        <end position="216"/>
    </location>
</feature>
<sequence length="250" mass="27885">MTSLFIATTAAHLIALLLVKRYPVSVLFLILASLFQTVLTALLLLNDSGWTFNAQNACLVVSWLSNIIVIGGQFRLKTVRILLSAIAIAVMAWIYFWPLPDFSKPYALFIDLHITLSILAYSFLFVSSLVAINLAIQIYRLKKNAFMSADLSLSSLLTNEEKLFILIVIGWLFLGLSLLSGAIFIDNFFGNQMGHKIVFSILAWILFSVLIAGRMLKGWRGKKAIKLNLIAMALLMIGFLGSYLVIDYLL</sequence>
<dbReference type="GO" id="GO:0020037">
    <property type="term" value="F:heme binding"/>
    <property type="evidence" value="ECO:0007669"/>
    <property type="project" value="InterPro"/>
</dbReference>
<dbReference type="PANTHER" id="PTHR38034">
    <property type="entry name" value="INNER MEMBRANE PROTEIN YPJD"/>
    <property type="match status" value="1"/>
</dbReference>
<proteinExistence type="predicted"/>
<dbReference type="GO" id="GO:0017004">
    <property type="term" value="P:cytochrome complex assembly"/>
    <property type="evidence" value="ECO:0007669"/>
    <property type="project" value="InterPro"/>
</dbReference>
<feature type="transmembrane region" description="Helical" evidence="1">
    <location>
        <begin position="228"/>
        <end position="246"/>
    </location>
</feature>
<feature type="transmembrane region" description="Helical" evidence="1">
    <location>
        <begin position="50"/>
        <end position="69"/>
    </location>
</feature>
<evidence type="ECO:0000259" key="2">
    <source>
        <dbReference type="Pfam" id="PF01578"/>
    </source>
</evidence>
<protein>
    <recommendedName>
        <fullName evidence="2">Cytochrome c assembly protein domain-containing protein</fullName>
    </recommendedName>
</protein>
<dbReference type="AlphaFoldDB" id="A0A917FLB7"/>
<organism evidence="3 4">
    <name type="scientific">Marinicella pacifica</name>
    <dbReference type="NCBI Taxonomy" id="1171543"/>
    <lineage>
        <taxon>Bacteria</taxon>
        <taxon>Pseudomonadati</taxon>
        <taxon>Pseudomonadota</taxon>
        <taxon>Gammaproteobacteria</taxon>
        <taxon>Lysobacterales</taxon>
        <taxon>Marinicellaceae</taxon>
        <taxon>Marinicella</taxon>
    </lineage>
</organism>
<keyword evidence="1" id="KW-1133">Transmembrane helix</keyword>
<feature type="transmembrane region" description="Helical" evidence="1">
    <location>
        <begin position="163"/>
        <end position="185"/>
    </location>
</feature>
<dbReference type="InterPro" id="IPR052372">
    <property type="entry name" value="YpjD/HemX"/>
</dbReference>
<evidence type="ECO:0000313" key="4">
    <source>
        <dbReference type="Proteomes" id="UP000605253"/>
    </source>
</evidence>